<evidence type="ECO:0000256" key="1">
    <source>
        <dbReference type="SAM" id="MobiDB-lite"/>
    </source>
</evidence>
<dbReference type="Proteomes" id="UP000784294">
    <property type="component" value="Unassembled WGS sequence"/>
</dbReference>
<proteinExistence type="predicted"/>
<feature type="compositionally biased region" description="Polar residues" evidence="1">
    <location>
        <begin position="189"/>
        <end position="200"/>
    </location>
</feature>
<feature type="compositionally biased region" description="Polar residues" evidence="1">
    <location>
        <begin position="60"/>
        <end position="77"/>
    </location>
</feature>
<gene>
    <name evidence="2" type="ORF">PXEA_LOCUS1382</name>
</gene>
<protein>
    <submittedName>
        <fullName evidence="2">Uncharacterized protein</fullName>
    </submittedName>
</protein>
<dbReference type="PROSITE" id="PS51257">
    <property type="entry name" value="PROKAR_LIPOPROTEIN"/>
    <property type="match status" value="1"/>
</dbReference>
<dbReference type="EMBL" id="CAAALY010002805">
    <property type="protein sequence ID" value="VEL07942.1"/>
    <property type="molecule type" value="Genomic_DNA"/>
</dbReference>
<sequence length="267" mass="29350">MEEEFRLEEERHHYFYYGQSAHAISSASCNQVNDTVNQGLSELSAMIPKPNRLVQSLTNNEPGTLNDSAGQVSTLPSRGQMHRQETERRVQRADITRAAGDSAAIVSRGDRRKTCGIVSGGNSVLPYNSVSSSSCSSLSLGLDSTEKTNGFETSEFSNTPVSEPKMRMTKISSIIEEDRMCGTVGEATATLTRPSSQFISKRQVAGPDHEALNGRKSRENVEEEDDEKKEVEDSHRRLPGYKRVGVPTPLVQAASLYSLNKTQPVVR</sequence>
<feature type="region of interest" description="Disordered" evidence="1">
    <location>
        <begin position="188"/>
        <end position="245"/>
    </location>
</feature>
<organism evidence="2 3">
    <name type="scientific">Protopolystoma xenopodis</name>
    <dbReference type="NCBI Taxonomy" id="117903"/>
    <lineage>
        <taxon>Eukaryota</taxon>
        <taxon>Metazoa</taxon>
        <taxon>Spiralia</taxon>
        <taxon>Lophotrochozoa</taxon>
        <taxon>Platyhelminthes</taxon>
        <taxon>Monogenea</taxon>
        <taxon>Polyopisthocotylea</taxon>
        <taxon>Polystomatidea</taxon>
        <taxon>Polystomatidae</taxon>
        <taxon>Protopolystoma</taxon>
    </lineage>
</organism>
<accession>A0A3S5A606</accession>
<keyword evidence="3" id="KW-1185">Reference proteome</keyword>
<name>A0A3S5A606_9PLAT</name>
<evidence type="ECO:0000313" key="3">
    <source>
        <dbReference type="Proteomes" id="UP000784294"/>
    </source>
</evidence>
<dbReference type="AlphaFoldDB" id="A0A3S5A606"/>
<reference evidence="2" key="1">
    <citation type="submission" date="2018-11" db="EMBL/GenBank/DDBJ databases">
        <authorList>
            <consortium name="Pathogen Informatics"/>
        </authorList>
    </citation>
    <scope>NUCLEOTIDE SEQUENCE</scope>
</reference>
<comment type="caution">
    <text evidence="2">The sequence shown here is derived from an EMBL/GenBank/DDBJ whole genome shotgun (WGS) entry which is preliminary data.</text>
</comment>
<evidence type="ECO:0000313" key="2">
    <source>
        <dbReference type="EMBL" id="VEL07942.1"/>
    </source>
</evidence>
<feature type="compositionally biased region" description="Basic and acidic residues" evidence="1">
    <location>
        <begin position="207"/>
        <end position="220"/>
    </location>
</feature>
<feature type="region of interest" description="Disordered" evidence="1">
    <location>
        <begin position="60"/>
        <end position="87"/>
    </location>
</feature>